<proteinExistence type="predicted"/>
<dbReference type="HOGENOM" id="CLU_2758173_0_0_1"/>
<reference evidence="2" key="2">
    <citation type="submission" date="2015-01" db="EMBL/GenBank/DDBJ databases">
        <title>Evolutionary Origins and Diversification of the Mycorrhizal Mutualists.</title>
        <authorList>
            <consortium name="DOE Joint Genome Institute"/>
            <consortium name="Mycorrhizal Genomics Consortium"/>
            <person name="Kohler A."/>
            <person name="Kuo A."/>
            <person name="Nagy L.G."/>
            <person name="Floudas D."/>
            <person name="Copeland A."/>
            <person name="Barry K.W."/>
            <person name="Cichocki N."/>
            <person name="Veneault-Fourrey C."/>
            <person name="LaButti K."/>
            <person name="Lindquist E.A."/>
            <person name="Lipzen A."/>
            <person name="Lundell T."/>
            <person name="Morin E."/>
            <person name="Murat C."/>
            <person name="Riley R."/>
            <person name="Ohm R."/>
            <person name="Sun H."/>
            <person name="Tunlid A."/>
            <person name="Henrissat B."/>
            <person name="Grigoriev I.V."/>
            <person name="Hibbett D.S."/>
            <person name="Martin F."/>
        </authorList>
    </citation>
    <scope>NUCLEOTIDE SEQUENCE [LARGE SCALE GENOMIC DNA]</scope>
    <source>
        <strain evidence="2">LaAM-08-1</strain>
    </source>
</reference>
<organism evidence="1 2">
    <name type="scientific">Laccaria amethystina LaAM-08-1</name>
    <dbReference type="NCBI Taxonomy" id="1095629"/>
    <lineage>
        <taxon>Eukaryota</taxon>
        <taxon>Fungi</taxon>
        <taxon>Dikarya</taxon>
        <taxon>Basidiomycota</taxon>
        <taxon>Agaricomycotina</taxon>
        <taxon>Agaricomycetes</taxon>
        <taxon>Agaricomycetidae</taxon>
        <taxon>Agaricales</taxon>
        <taxon>Agaricineae</taxon>
        <taxon>Hydnangiaceae</taxon>
        <taxon>Laccaria</taxon>
    </lineage>
</organism>
<name>A0A0C9X0M7_9AGAR</name>
<sequence length="70" mass="7852">MITINEQPWGLIKWPQVPTTTINECWLVLWVLRCGYGMGVCNFVNPLPIPEKTCAHGHGYGDGLLWKTPG</sequence>
<evidence type="ECO:0000313" key="2">
    <source>
        <dbReference type="Proteomes" id="UP000054477"/>
    </source>
</evidence>
<protein>
    <submittedName>
        <fullName evidence="1">Uncharacterized protein</fullName>
    </submittedName>
</protein>
<dbReference type="EMBL" id="KN839057">
    <property type="protein sequence ID" value="KIJ91091.1"/>
    <property type="molecule type" value="Genomic_DNA"/>
</dbReference>
<dbReference type="AlphaFoldDB" id="A0A0C9X0M7"/>
<accession>A0A0C9X0M7</accession>
<keyword evidence="2" id="KW-1185">Reference proteome</keyword>
<gene>
    <name evidence="1" type="ORF">K443DRAFT_115589</name>
</gene>
<reference evidence="1 2" key="1">
    <citation type="submission" date="2014-04" db="EMBL/GenBank/DDBJ databases">
        <authorList>
            <consortium name="DOE Joint Genome Institute"/>
            <person name="Kuo A."/>
            <person name="Kohler A."/>
            <person name="Nagy L.G."/>
            <person name="Floudas D."/>
            <person name="Copeland A."/>
            <person name="Barry K.W."/>
            <person name="Cichocki N."/>
            <person name="Veneault-Fourrey C."/>
            <person name="LaButti K."/>
            <person name="Lindquist E.A."/>
            <person name="Lipzen A."/>
            <person name="Lundell T."/>
            <person name="Morin E."/>
            <person name="Murat C."/>
            <person name="Sun H."/>
            <person name="Tunlid A."/>
            <person name="Henrissat B."/>
            <person name="Grigoriev I.V."/>
            <person name="Hibbett D.S."/>
            <person name="Martin F."/>
            <person name="Nordberg H.P."/>
            <person name="Cantor M.N."/>
            <person name="Hua S.X."/>
        </authorList>
    </citation>
    <scope>NUCLEOTIDE SEQUENCE [LARGE SCALE GENOMIC DNA]</scope>
    <source>
        <strain evidence="1 2">LaAM-08-1</strain>
    </source>
</reference>
<dbReference type="Proteomes" id="UP000054477">
    <property type="component" value="Unassembled WGS sequence"/>
</dbReference>
<evidence type="ECO:0000313" key="1">
    <source>
        <dbReference type="EMBL" id="KIJ91091.1"/>
    </source>
</evidence>